<proteinExistence type="predicted"/>
<keyword evidence="2" id="KW-1185">Reference proteome</keyword>
<gene>
    <name evidence="1" type="ORF">HD556DRAFT_1265584</name>
</gene>
<evidence type="ECO:0000313" key="1">
    <source>
        <dbReference type="EMBL" id="KAG1800431.1"/>
    </source>
</evidence>
<comment type="caution">
    <text evidence="1">The sequence shown here is derived from an EMBL/GenBank/DDBJ whole genome shotgun (WGS) entry which is preliminary data.</text>
</comment>
<reference evidence="1" key="1">
    <citation type="journal article" date="2020" name="New Phytol.">
        <title>Comparative genomics reveals dynamic genome evolution in host specialist ectomycorrhizal fungi.</title>
        <authorList>
            <person name="Lofgren L.A."/>
            <person name="Nguyen N.H."/>
            <person name="Vilgalys R."/>
            <person name="Ruytinx J."/>
            <person name="Liao H.L."/>
            <person name="Branco S."/>
            <person name="Kuo A."/>
            <person name="LaButti K."/>
            <person name="Lipzen A."/>
            <person name="Andreopoulos W."/>
            <person name="Pangilinan J."/>
            <person name="Riley R."/>
            <person name="Hundley H."/>
            <person name="Na H."/>
            <person name="Barry K."/>
            <person name="Grigoriev I.V."/>
            <person name="Stajich J.E."/>
            <person name="Kennedy P.G."/>
        </authorList>
    </citation>
    <scope>NUCLEOTIDE SEQUENCE</scope>
    <source>
        <strain evidence="1">S12</strain>
    </source>
</reference>
<dbReference type="Proteomes" id="UP000719766">
    <property type="component" value="Unassembled WGS sequence"/>
</dbReference>
<accession>A0A9P7DQB5</accession>
<evidence type="ECO:0000313" key="2">
    <source>
        <dbReference type="Proteomes" id="UP000719766"/>
    </source>
</evidence>
<dbReference type="AlphaFoldDB" id="A0A9P7DQB5"/>
<protein>
    <submittedName>
        <fullName evidence="1">Uncharacterized protein</fullName>
    </submittedName>
</protein>
<name>A0A9P7DQB5_9AGAM</name>
<organism evidence="1 2">
    <name type="scientific">Suillus plorans</name>
    <dbReference type="NCBI Taxonomy" id="116603"/>
    <lineage>
        <taxon>Eukaryota</taxon>
        <taxon>Fungi</taxon>
        <taxon>Dikarya</taxon>
        <taxon>Basidiomycota</taxon>
        <taxon>Agaricomycotina</taxon>
        <taxon>Agaricomycetes</taxon>
        <taxon>Agaricomycetidae</taxon>
        <taxon>Boletales</taxon>
        <taxon>Suillineae</taxon>
        <taxon>Suillaceae</taxon>
        <taxon>Suillus</taxon>
    </lineage>
</organism>
<dbReference type="EMBL" id="JABBWE010000009">
    <property type="protein sequence ID" value="KAG1800431.1"/>
    <property type="molecule type" value="Genomic_DNA"/>
</dbReference>
<dbReference type="RefSeq" id="XP_041164417.1">
    <property type="nucleotide sequence ID" value="XM_041299099.1"/>
</dbReference>
<sequence>MILSSLLSILRRRSSRIMRYPRVITASSRHVDEDKELSNFRAAYPIARGCRQLTCLMEFGALPASGLTQVNL</sequence>
<dbReference type="GeneID" id="64592863"/>